<feature type="transmembrane region" description="Helical" evidence="1">
    <location>
        <begin position="12"/>
        <end position="37"/>
    </location>
</feature>
<dbReference type="Proteomes" id="UP000029867">
    <property type="component" value="Unassembled WGS sequence"/>
</dbReference>
<dbReference type="InterPro" id="IPR003440">
    <property type="entry name" value="Glyco_trans_48_dom"/>
</dbReference>
<proteinExistence type="predicted"/>
<organism evidence="3 4">
    <name type="scientific">Pichia kudriavzevii</name>
    <name type="common">Yeast</name>
    <name type="synonym">Issatchenkia orientalis</name>
    <dbReference type="NCBI Taxonomy" id="4909"/>
    <lineage>
        <taxon>Eukaryota</taxon>
        <taxon>Fungi</taxon>
        <taxon>Dikarya</taxon>
        <taxon>Ascomycota</taxon>
        <taxon>Saccharomycotina</taxon>
        <taxon>Pichiomycetes</taxon>
        <taxon>Pichiales</taxon>
        <taxon>Pichiaceae</taxon>
        <taxon>Pichia</taxon>
    </lineage>
</organism>
<protein>
    <recommendedName>
        <fullName evidence="2">Glycosyl transferase 48 domain-containing protein</fullName>
    </recommendedName>
</protein>
<dbReference type="EMBL" id="JQFK01000006">
    <property type="protein sequence ID" value="KGK39768.1"/>
    <property type="molecule type" value="Genomic_DNA"/>
</dbReference>
<dbReference type="VEuPathDB" id="FungiDB:C5L36_0B04895"/>
<comment type="caution">
    <text evidence="3">The sequence shown here is derived from an EMBL/GenBank/DDBJ whole genome shotgun (WGS) entry which is preliminary data.</text>
</comment>
<dbReference type="eggNOG" id="KOG0916">
    <property type="taxonomic scope" value="Eukaryota"/>
</dbReference>
<dbReference type="GO" id="GO:0016020">
    <property type="term" value="C:membrane"/>
    <property type="evidence" value="ECO:0007669"/>
    <property type="project" value="InterPro"/>
</dbReference>
<feature type="domain" description="Glycosyl transferase 48" evidence="2">
    <location>
        <begin position="59"/>
        <end position="104"/>
    </location>
</feature>
<dbReference type="GO" id="GO:0003843">
    <property type="term" value="F:1,3-beta-D-glucan synthase activity"/>
    <property type="evidence" value="ECO:0007669"/>
    <property type="project" value="InterPro"/>
</dbReference>
<keyword evidence="1" id="KW-0812">Transmembrane</keyword>
<evidence type="ECO:0000259" key="2">
    <source>
        <dbReference type="Pfam" id="PF02364"/>
    </source>
</evidence>
<name>A0A099P426_PICKU</name>
<dbReference type="VEuPathDB" id="FungiDB:C5L36_0B04890"/>
<dbReference type="AlphaFoldDB" id="A0A099P426"/>
<dbReference type="GO" id="GO:0006075">
    <property type="term" value="P:(1-&gt;3)-beta-D-glucan biosynthetic process"/>
    <property type="evidence" value="ECO:0007669"/>
    <property type="project" value="InterPro"/>
</dbReference>
<evidence type="ECO:0000256" key="1">
    <source>
        <dbReference type="SAM" id="Phobius"/>
    </source>
</evidence>
<reference evidence="4" key="1">
    <citation type="journal article" date="2014" name="Microb. Cell Fact.">
        <title>Exploiting Issatchenkia orientalis SD108 for succinic acid production.</title>
        <authorList>
            <person name="Xiao H."/>
            <person name="Shao Z."/>
            <person name="Jiang Y."/>
            <person name="Dole S."/>
            <person name="Zhao H."/>
        </authorList>
    </citation>
    <scope>NUCLEOTIDE SEQUENCE [LARGE SCALE GENOMIC DNA]</scope>
    <source>
        <strain evidence="4">SD108</strain>
    </source>
</reference>
<evidence type="ECO:0000313" key="4">
    <source>
        <dbReference type="Proteomes" id="UP000029867"/>
    </source>
</evidence>
<dbReference type="Pfam" id="PF02364">
    <property type="entry name" value="Glucan_synthase"/>
    <property type="match status" value="2"/>
</dbReference>
<accession>A0A099P426</accession>
<keyword evidence="1" id="KW-1133">Transmembrane helix</keyword>
<evidence type="ECO:0000313" key="3">
    <source>
        <dbReference type="EMBL" id="KGK39768.1"/>
    </source>
</evidence>
<gene>
    <name evidence="3" type="ORF">JL09_g1109</name>
</gene>
<keyword evidence="1" id="KW-0472">Membrane</keyword>
<feature type="domain" description="Glycosyl transferase 48" evidence="2">
    <location>
        <begin position="105"/>
        <end position="233"/>
    </location>
</feature>
<sequence length="256" mass="28377">MGTLSLLIINPSTIVVLMILSIVGSIVSFLNLVALLLELDFVPRDFAGVLPVTSRFQLVIFTCKRGGVLKFQRDLLLNEGIYAGMRALILGGRIKYCEYFQCGKEFFIDYKLFLRWLTSGNVESRKNSWISFVRTTRMFTAGIKTKEANSDTTTFMGSNHRLHSLLSLIIAQIGPKMLSVLLGGAYFFSNFQIITTVMILVNSVVRLLAFVFGPIIINPGILLEMFLGLIVTASMVTCNSSRLPSVIANFAHMASV</sequence>
<dbReference type="HOGENOM" id="CLU_1086107_0_0_1"/>
<dbReference type="GO" id="GO:0000148">
    <property type="term" value="C:1,3-beta-D-glucan synthase complex"/>
    <property type="evidence" value="ECO:0007669"/>
    <property type="project" value="InterPro"/>
</dbReference>